<evidence type="ECO:0000256" key="7">
    <source>
        <dbReference type="ARBA" id="ARBA00023136"/>
    </source>
</evidence>
<dbReference type="RefSeq" id="WP_093118428.1">
    <property type="nucleotide sequence ID" value="NZ_FNWJ01000002.1"/>
</dbReference>
<feature type="transmembrane region" description="Helical" evidence="8">
    <location>
        <begin position="300"/>
        <end position="318"/>
    </location>
</feature>
<dbReference type="GO" id="GO:0016763">
    <property type="term" value="F:pentosyltransferase activity"/>
    <property type="evidence" value="ECO:0007669"/>
    <property type="project" value="TreeGrafter"/>
</dbReference>
<evidence type="ECO:0000256" key="8">
    <source>
        <dbReference type="SAM" id="Phobius"/>
    </source>
</evidence>
<dbReference type="EMBL" id="FNWJ01000002">
    <property type="protein sequence ID" value="SEH15206.1"/>
    <property type="molecule type" value="Genomic_DNA"/>
</dbReference>
<dbReference type="PANTHER" id="PTHR33908">
    <property type="entry name" value="MANNOSYLTRANSFERASE YKCB-RELATED"/>
    <property type="match status" value="1"/>
</dbReference>
<evidence type="ECO:0000256" key="3">
    <source>
        <dbReference type="ARBA" id="ARBA00022676"/>
    </source>
</evidence>
<dbReference type="PANTHER" id="PTHR33908:SF11">
    <property type="entry name" value="MEMBRANE PROTEIN"/>
    <property type="match status" value="1"/>
</dbReference>
<dbReference type="Proteomes" id="UP000222056">
    <property type="component" value="Unassembled WGS sequence"/>
</dbReference>
<dbReference type="AlphaFoldDB" id="A0A1H6FWN5"/>
<reference evidence="10" key="1">
    <citation type="submission" date="2016-10" db="EMBL/GenBank/DDBJ databases">
        <authorList>
            <person name="Varghese N."/>
            <person name="Submissions S."/>
        </authorList>
    </citation>
    <scope>NUCLEOTIDE SEQUENCE [LARGE SCALE GENOMIC DNA]</scope>
    <source>
        <strain evidence="10">ATCC 35263</strain>
    </source>
</reference>
<proteinExistence type="predicted"/>
<keyword evidence="2" id="KW-1003">Cell membrane</keyword>
<feature type="transmembrane region" description="Helical" evidence="8">
    <location>
        <begin position="223"/>
        <end position="246"/>
    </location>
</feature>
<keyword evidence="6 8" id="KW-1133">Transmembrane helix</keyword>
<name>A0A1H6FWN5_THEAL</name>
<accession>A0A1H6FWN5</accession>
<keyword evidence="3 9" id="KW-0328">Glycosyltransferase</keyword>
<gene>
    <name evidence="9" type="ORF">SAMN02745716_1875</name>
</gene>
<feature type="transmembrane region" description="Helical" evidence="8">
    <location>
        <begin position="149"/>
        <end position="167"/>
    </location>
</feature>
<keyword evidence="7 8" id="KW-0472">Membrane</keyword>
<protein>
    <submittedName>
        <fullName evidence="9">Dolichyl-phosphate-mannose-protein mannosyltransferase</fullName>
    </submittedName>
</protein>
<feature type="transmembrane region" description="Helical" evidence="8">
    <location>
        <begin position="100"/>
        <end position="118"/>
    </location>
</feature>
<keyword evidence="5 8" id="KW-0812">Transmembrane</keyword>
<evidence type="ECO:0000256" key="5">
    <source>
        <dbReference type="ARBA" id="ARBA00022692"/>
    </source>
</evidence>
<dbReference type="OrthoDB" id="5318634at2"/>
<dbReference type="STRING" id="29539.SAMN02745716_1875"/>
<dbReference type="GO" id="GO:0009103">
    <property type="term" value="P:lipopolysaccharide biosynthetic process"/>
    <property type="evidence" value="ECO:0007669"/>
    <property type="project" value="UniProtKB-ARBA"/>
</dbReference>
<feature type="transmembrane region" description="Helical" evidence="8">
    <location>
        <begin position="24"/>
        <end position="41"/>
    </location>
</feature>
<feature type="transmembrane region" description="Helical" evidence="8">
    <location>
        <begin position="195"/>
        <end position="211"/>
    </location>
</feature>
<organism evidence="9 10">
    <name type="scientific">Thermoleophilum album</name>
    <dbReference type="NCBI Taxonomy" id="29539"/>
    <lineage>
        <taxon>Bacteria</taxon>
        <taxon>Bacillati</taxon>
        <taxon>Actinomycetota</taxon>
        <taxon>Thermoleophilia</taxon>
        <taxon>Thermoleophilales</taxon>
        <taxon>Thermoleophilaceae</taxon>
        <taxon>Thermoleophilum</taxon>
    </lineage>
</organism>
<evidence type="ECO:0000313" key="9">
    <source>
        <dbReference type="EMBL" id="SEH15206.1"/>
    </source>
</evidence>
<evidence type="ECO:0000313" key="10">
    <source>
        <dbReference type="Proteomes" id="UP000222056"/>
    </source>
</evidence>
<feature type="transmembrane region" description="Helical" evidence="8">
    <location>
        <begin position="266"/>
        <end position="288"/>
    </location>
</feature>
<sequence length="530" mass="57895">MAVAPTKAETARGLRLFARLDERFLLALFVLAAVAVSWFLRTRALGASLWMDEGLSIGIASQPLTEIPEVLRQDGSPPLYYLLLGVWLRLVGDGPAETQALSVLIALAAIPVGLWAGWSLFGRRAGIYLAAMCAVNPFLTTYAQEVRMYSLMFTLSLAVTAAFLNVFVMRRRRYLAALLPLLAATLYTHNWALFVSIGLVTALAWLLLTAGGSERRALFRDGLIAFGGAGLLYLPWLPTLLFQVQHTGAPWLNPPRLGAPVQISKYLLGGGTATCALVLAGGSGLARFLQEARLDPRRRAIIAAALVVVAMLGSAWLFSQVSPAWTTRYLGASLGPLLLIFAAGLARAGRLGIAALLIVLAIWSLPRLYDLQNKSNAADLAQAAAPLLHRGDLVISLQPEQTPLLAYHLETLRGVRGLRYATPLGPVRNPHVMDWRDSQERIERATVARNLEPLLATLPPRARVLLVHPITARRDDWDAPWTALVRRRAAQWGAALAGDRRFRRVATLPPFYRRATRIGVRAVLYEKTGA</sequence>
<evidence type="ECO:0000256" key="1">
    <source>
        <dbReference type="ARBA" id="ARBA00004651"/>
    </source>
</evidence>
<evidence type="ECO:0000256" key="6">
    <source>
        <dbReference type="ARBA" id="ARBA00022989"/>
    </source>
</evidence>
<keyword evidence="10" id="KW-1185">Reference proteome</keyword>
<keyword evidence="4 9" id="KW-0808">Transferase</keyword>
<evidence type="ECO:0000256" key="4">
    <source>
        <dbReference type="ARBA" id="ARBA00022679"/>
    </source>
</evidence>
<feature type="transmembrane region" description="Helical" evidence="8">
    <location>
        <begin position="338"/>
        <end position="365"/>
    </location>
</feature>
<dbReference type="GO" id="GO:0005886">
    <property type="term" value="C:plasma membrane"/>
    <property type="evidence" value="ECO:0007669"/>
    <property type="project" value="UniProtKB-SubCell"/>
</dbReference>
<comment type="subcellular location">
    <subcellularLocation>
        <location evidence="1">Cell membrane</location>
        <topology evidence="1">Multi-pass membrane protein</topology>
    </subcellularLocation>
</comment>
<dbReference type="InterPro" id="IPR050297">
    <property type="entry name" value="LipidA_mod_glycosyltrf_83"/>
</dbReference>
<evidence type="ECO:0000256" key="2">
    <source>
        <dbReference type="ARBA" id="ARBA00022475"/>
    </source>
</evidence>